<evidence type="ECO:0000256" key="3">
    <source>
        <dbReference type="ARBA" id="ARBA00023082"/>
    </source>
</evidence>
<reference evidence="7" key="1">
    <citation type="journal article" date="2014" name="Int. J. Syst. Evol. Microbiol.">
        <title>Complete genome sequence of Corynebacterium casei LMG S-19264T (=DSM 44701T), isolated from a smear-ripened cheese.</title>
        <authorList>
            <consortium name="US DOE Joint Genome Institute (JGI-PGF)"/>
            <person name="Walter F."/>
            <person name="Albersmeier A."/>
            <person name="Kalinowski J."/>
            <person name="Ruckert C."/>
        </authorList>
    </citation>
    <scope>NUCLEOTIDE SEQUENCE</scope>
    <source>
        <strain evidence="7">CCM 7086</strain>
    </source>
</reference>
<sequence length="192" mass="21591">MFSKPSDVSLIDEFVRHYDDLVDHVRRRFGDKGFATEVMQDVCVQLLEKPPQDVRTPTAFLRHVSTQLAIDRYRVEKTRSGIVQHLPELPESSAIHSPLSQAELAVAFQQKQQALLEAVRALPECCRDVFILHKLYHLPQAEVASRLGISRGMVARHMARAAAGLAPVMHAGWRCRPNRRATPGRSPRPTAS</sequence>
<dbReference type="GO" id="GO:0006352">
    <property type="term" value="P:DNA-templated transcription initiation"/>
    <property type="evidence" value="ECO:0007669"/>
    <property type="project" value="InterPro"/>
</dbReference>
<dbReference type="GO" id="GO:0003677">
    <property type="term" value="F:DNA binding"/>
    <property type="evidence" value="ECO:0007669"/>
    <property type="project" value="InterPro"/>
</dbReference>
<evidence type="ECO:0000259" key="6">
    <source>
        <dbReference type="Pfam" id="PF08281"/>
    </source>
</evidence>
<dbReference type="Pfam" id="PF08281">
    <property type="entry name" value="Sigma70_r4_2"/>
    <property type="match status" value="1"/>
</dbReference>
<dbReference type="PANTHER" id="PTHR43133:SF63">
    <property type="entry name" value="RNA POLYMERASE SIGMA FACTOR FECI-RELATED"/>
    <property type="match status" value="1"/>
</dbReference>
<dbReference type="SUPFAM" id="SSF88659">
    <property type="entry name" value="Sigma3 and sigma4 domains of RNA polymerase sigma factors"/>
    <property type="match status" value="1"/>
</dbReference>
<reference evidence="7" key="2">
    <citation type="submission" date="2020-09" db="EMBL/GenBank/DDBJ databases">
        <authorList>
            <person name="Sun Q."/>
            <person name="Sedlacek I."/>
        </authorList>
    </citation>
    <scope>NUCLEOTIDE SEQUENCE</scope>
    <source>
        <strain evidence="7">CCM 7086</strain>
    </source>
</reference>
<dbReference type="NCBIfam" id="TIGR02937">
    <property type="entry name" value="sigma70-ECF"/>
    <property type="match status" value="1"/>
</dbReference>
<feature type="domain" description="RNA polymerase sigma-70 region 2" evidence="5">
    <location>
        <begin position="15"/>
        <end position="77"/>
    </location>
</feature>
<evidence type="ECO:0000256" key="4">
    <source>
        <dbReference type="ARBA" id="ARBA00023163"/>
    </source>
</evidence>
<dbReference type="InterPro" id="IPR013324">
    <property type="entry name" value="RNA_pol_sigma_r3/r4-like"/>
</dbReference>
<dbReference type="EMBL" id="BMCG01000003">
    <property type="protein sequence ID" value="GGC09252.1"/>
    <property type="molecule type" value="Genomic_DNA"/>
</dbReference>
<dbReference type="InterPro" id="IPR039425">
    <property type="entry name" value="RNA_pol_sigma-70-like"/>
</dbReference>
<feature type="domain" description="RNA polymerase sigma factor 70 region 4 type 2" evidence="6">
    <location>
        <begin position="113"/>
        <end position="161"/>
    </location>
</feature>
<dbReference type="InterPro" id="IPR007627">
    <property type="entry name" value="RNA_pol_sigma70_r2"/>
</dbReference>
<evidence type="ECO:0000313" key="7">
    <source>
        <dbReference type="EMBL" id="GGC09252.1"/>
    </source>
</evidence>
<protein>
    <recommendedName>
        <fullName evidence="9">RNA polymerase sigma factor</fullName>
    </recommendedName>
</protein>
<dbReference type="GO" id="GO:0016987">
    <property type="term" value="F:sigma factor activity"/>
    <property type="evidence" value="ECO:0007669"/>
    <property type="project" value="UniProtKB-KW"/>
</dbReference>
<proteinExistence type="inferred from homology"/>
<keyword evidence="4" id="KW-0804">Transcription</keyword>
<dbReference type="PANTHER" id="PTHR43133">
    <property type="entry name" value="RNA POLYMERASE ECF-TYPE SIGMA FACTO"/>
    <property type="match status" value="1"/>
</dbReference>
<dbReference type="RefSeq" id="WP_188395880.1">
    <property type="nucleotide sequence ID" value="NZ_BMCG01000003.1"/>
</dbReference>
<evidence type="ECO:0000313" key="8">
    <source>
        <dbReference type="Proteomes" id="UP000620266"/>
    </source>
</evidence>
<comment type="similarity">
    <text evidence="1">Belongs to the sigma-70 factor family. ECF subfamily.</text>
</comment>
<dbReference type="AlphaFoldDB" id="A0A8J2XY54"/>
<evidence type="ECO:0000256" key="2">
    <source>
        <dbReference type="ARBA" id="ARBA00023015"/>
    </source>
</evidence>
<dbReference type="InterPro" id="IPR013325">
    <property type="entry name" value="RNA_pol_sigma_r2"/>
</dbReference>
<keyword evidence="2" id="KW-0805">Transcription regulation</keyword>
<dbReference type="Pfam" id="PF04542">
    <property type="entry name" value="Sigma70_r2"/>
    <property type="match status" value="1"/>
</dbReference>
<dbReference type="InterPro" id="IPR014284">
    <property type="entry name" value="RNA_pol_sigma-70_dom"/>
</dbReference>
<dbReference type="SUPFAM" id="SSF88946">
    <property type="entry name" value="Sigma2 domain of RNA polymerase sigma factors"/>
    <property type="match status" value="1"/>
</dbReference>
<accession>A0A8J2XY54</accession>
<evidence type="ECO:0000256" key="1">
    <source>
        <dbReference type="ARBA" id="ARBA00010641"/>
    </source>
</evidence>
<dbReference type="InterPro" id="IPR013249">
    <property type="entry name" value="RNA_pol_sigma70_r4_t2"/>
</dbReference>
<dbReference type="Gene3D" id="1.10.1740.10">
    <property type="match status" value="1"/>
</dbReference>
<name>A0A8J2XY54_9BURK</name>
<evidence type="ECO:0008006" key="9">
    <source>
        <dbReference type="Google" id="ProtNLM"/>
    </source>
</evidence>
<keyword evidence="3" id="KW-0731">Sigma factor</keyword>
<evidence type="ECO:0000259" key="5">
    <source>
        <dbReference type="Pfam" id="PF04542"/>
    </source>
</evidence>
<dbReference type="Proteomes" id="UP000620266">
    <property type="component" value="Unassembled WGS sequence"/>
</dbReference>
<keyword evidence="8" id="KW-1185">Reference proteome</keyword>
<gene>
    <name evidence="7" type="ORF">GCM10007205_18010</name>
</gene>
<organism evidence="7 8">
    <name type="scientific">Oxalicibacterium flavum</name>
    <dbReference type="NCBI Taxonomy" id="179467"/>
    <lineage>
        <taxon>Bacteria</taxon>
        <taxon>Pseudomonadati</taxon>
        <taxon>Pseudomonadota</taxon>
        <taxon>Betaproteobacteria</taxon>
        <taxon>Burkholderiales</taxon>
        <taxon>Oxalobacteraceae</taxon>
        <taxon>Oxalicibacterium</taxon>
    </lineage>
</organism>
<comment type="caution">
    <text evidence="7">The sequence shown here is derived from an EMBL/GenBank/DDBJ whole genome shotgun (WGS) entry which is preliminary data.</text>
</comment>
<dbReference type="Gene3D" id="1.10.10.10">
    <property type="entry name" value="Winged helix-like DNA-binding domain superfamily/Winged helix DNA-binding domain"/>
    <property type="match status" value="1"/>
</dbReference>
<dbReference type="InterPro" id="IPR036388">
    <property type="entry name" value="WH-like_DNA-bd_sf"/>
</dbReference>